<dbReference type="AlphaFoldDB" id="A0A2P2QMT0"/>
<sequence>MPLHHRQLYTRPQKPSNRFYFQQYNKRRFQEGSMCLSSFLSKFTI</sequence>
<dbReference type="EMBL" id="GGEC01087856">
    <property type="protein sequence ID" value="MBX68340.1"/>
    <property type="molecule type" value="Transcribed_RNA"/>
</dbReference>
<organism evidence="1">
    <name type="scientific">Rhizophora mucronata</name>
    <name type="common">Asiatic mangrove</name>
    <dbReference type="NCBI Taxonomy" id="61149"/>
    <lineage>
        <taxon>Eukaryota</taxon>
        <taxon>Viridiplantae</taxon>
        <taxon>Streptophyta</taxon>
        <taxon>Embryophyta</taxon>
        <taxon>Tracheophyta</taxon>
        <taxon>Spermatophyta</taxon>
        <taxon>Magnoliopsida</taxon>
        <taxon>eudicotyledons</taxon>
        <taxon>Gunneridae</taxon>
        <taxon>Pentapetalae</taxon>
        <taxon>rosids</taxon>
        <taxon>fabids</taxon>
        <taxon>Malpighiales</taxon>
        <taxon>Rhizophoraceae</taxon>
        <taxon>Rhizophora</taxon>
    </lineage>
</organism>
<name>A0A2P2QMT0_RHIMU</name>
<protein>
    <submittedName>
        <fullName evidence="1">Uncharacterized protein</fullName>
    </submittedName>
</protein>
<proteinExistence type="predicted"/>
<evidence type="ECO:0000313" key="1">
    <source>
        <dbReference type="EMBL" id="MBX68340.1"/>
    </source>
</evidence>
<reference evidence="1" key="1">
    <citation type="submission" date="2018-02" db="EMBL/GenBank/DDBJ databases">
        <title>Rhizophora mucronata_Transcriptome.</title>
        <authorList>
            <person name="Meera S.P."/>
            <person name="Sreeshan A."/>
            <person name="Augustine A."/>
        </authorList>
    </citation>
    <scope>NUCLEOTIDE SEQUENCE</scope>
    <source>
        <tissue evidence="1">Leaf</tissue>
    </source>
</reference>
<accession>A0A2P2QMT0</accession>